<evidence type="ECO:0000313" key="3">
    <source>
        <dbReference type="Proteomes" id="UP000005237"/>
    </source>
</evidence>
<dbReference type="OMA" id="ECDDIST"/>
<name>A0A8R1HMP7_CAEJA</name>
<dbReference type="Proteomes" id="UP000005237">
    <property type="component" value="Unassembled WGS sequence"/>
</dbReference>
<accession>A0A8R1HMP7</accession>
<reference evidence="3" key="1">
    <citation type="submission" date="2010-08" db="EMBL/GenBank/DDBJ databases">
        <authorList>
            <consortium name="Caenorhabditis japonica Sequencing Consortium"/>
            <person name="Wilson R.K."/>
        </authorList>
    </citation>
    <scope>NUCLEOTIDE SEQUENCE [LARGE SCALE GENOMIC DNA]</scope>
    <source>
        <strain evidence="3">DF5081</strain>
    </source>
</reference>
<evidence type="ECO:0000313" key="2">
    <source>
        <dbReference type="EnsemblMetazoa" id="CJA05979.1"/>
    </source>
</evidence>
<keyword evidence="3" id="KW-1185">Reference proteome</keyword>
<feature type="compositionally biased region" description="Polar residues" evidence="1">
    <location>
        <begin position="27"/>
        <end position="44"/>
    </location>
</feature>
<organism evidence="2 3">
    <name type="scientific">Caenorhabditis japonica</name>
    <dbReference type="NCBI Taxonomy" id="281687"/>
    <lineage>
        <taxon>Eukaryota</taxon>
        <taxon>Metazoa</taxon>
        <taxon>Ecdysozoa</taxon>
        <taxon>Nematoda</taxon>
        <taxon>Chromadorea</taxon>
        <taxon>Rhabditida</taxon>
        <taxon>Rhabditina</taxon>
        <taxon>Rhabditomorpha</taxon>
        <taxon>Rhabditoidea</taxon>
        <taxon>Rhabditidae</taxon>
        <taxon>Peloderinae</taxon>
        <taxon>Caenorhabditis</taxon>
    </lineage>
</organism>
<dbReference type="AlphaFoldDB" id="A0A8R1HMP7"/>
<proteinExistence type="predicted"/>
<reference evidence="2" key="2">
    <citation type="submission" date="2022-06" db="UniProtKB">
        <authorList>
            <consortium name="EnsemblMetazoa"/>
        </authorList>
    </citation>
    <scope>IDENTIFICATION</scope>
    <source>
        <strain evidence="2">DF5081</strain>
    </source>
</reference>
<evidence type="ECO:0000256" key="1">
    <source>
        <dbReference type="SAM" id="MobiDB-lite"/>
    </source>
</evidence>
<protein>
    <submittedName>
        <fullName evidence="2">Uncharacterized protein</fullName>
    </submittedName>
</protein>
<feature type="compositionally biased region" description="Basic and acidic residues" evidence="1">
    <location>
        <begin position="48"/>
        <end position="66"/>
    </location>
</feature>
<feature type="region of interest" description="Disordered" evidence="1">
    <location>
        <begin position="1"/>
        <end position="86"/>
    </location>
</feature>
<dbReference type="PANTHER" id="PTHR22921">
    <property type="entry name" value="PROTEIN CBG20088-RELATED"/>
    <property type="match status" value="1"/>
</dbReference>
<dbReference type="PANTHER" id="PTHR22921:SF27">
    <property type="entry name" value="C2H2-TYPE DOMAIN-CONTAINING PROTEIN-RELATED"/>
    <property type="match status" value="1"/>
</dbReference>
<feature type="compositionally biased region" description="Polar residues" evidence="1">
    <location>
        <begin position="69"/>
        <end position="83"/>
    </location>
</feature>
<feature type="compositionally biased region" description="Polar residues" evidence="1">
    <location>
        <begin position="1"/>
        <end position="18"/>
    </location>
</feature>
<dbReference type="EnsemblMetazoa" id="CJA05979.1">
    <property type="protein sequence ID" value="CJA05979.1"/>
    <property type="gene ID" value="WBGene00125183"/>
</dbReference>
<sequence>MTKRTLNSEGESASQQSVHVKRVKQYNPPNEQPDNLLFDSTNGCTRLVEPKKECDDISTQDDERMDSPSGETLNNSTFHSQSGEMEELRVPKVEEETDFSSNSPLSTYAQQITPIHSVPSESARSSHSSSFHRSKLPESVQNRWDPINFGFNNFYNSDAGVPCSREDCEARLEKLVRNPKEFDYYNYLTLASKCHGVDPEKEQLAVGLSVTTAICNSLMKKIRNIEKTVGLAIKPSKNNEIVPGKGFNVDLASEDEDTLLLPSGKSFKLSQIVTPYMASSLTSSRFERDLKSLIRKVLNEVAPRDPFFATYTSAESSTQGYISIGEPFFLSFSNFFIQGFGQEKSKPMSTYVIALVRDAFSNFIDRHRHSFNATMSTSSVTLASELTAQLAEKDKHIRCSPIDFSQPAGM</sequence>